<organism evidence="2 3">
    <name type="scientific">Alkalicoccobacillus plakortidis</name>
    <dbReference type="NCBI Taxonomy" id="444060"/>
    <lineage>
        <taxon>Bacteria</taxon>
        <taxon>Bacillati</taxon>
        <taxon>Bacillota</taxon>
        <taxon>Bacilli</taxon>
        <taxon>Bacillales</taxon>
        <taxon>Bacillaceae</taxon>
        <taxon>Alkalicoccobacillus</taxon>
    </lineage>
</organism>
<keyword evidence="1" id="KW-0812">Transmembrane</keyword>
<protein>
    <submittedName>
        <fullName evidence="2">Uncharacterized protein</fullName>
    </submittedName>
</protein>
<gene>
    <name evidence="2" type="ORF">NDM98_20445</name>
</gene>
<evidence type="ECO:0000256" key="1">
    <source>
        <dbReference type="SAM" id="Phobius"/>
    </source>
</evidence>
<name>A0ABT0XPF0_9BACI</name>
<dbReference type="RefSeq" id="WP_251611380.1">
    <property type="nucleotide sequence ID" value="NZ_JAMQJY010000004.1"/>
</dbReference>
<keyword evidence="3" id="KW-1185">Reference proteome</keyword>
<evidence type="ECO:0000313" key="3">
    <source>
        <dbReference type="Proteomes" id="UP001203665"/>
    </source>
</evidence>
<dbReference type="EMBL" id="JAMQJY010000004">
    <property type="protein sequence ID" value="MCM2677580.1"/>
    <property type="molecule type" value="Genomic_DNA"/>
</dbReference>
<dbReference type="InterPro" id="IPR058890">
    <property type="entry name" value="YwtC-like"/>
</dbReference>
<proteinExistence type="predicted"/>
<keyword evidence="1" id="KW-0472">Membrane</keyword>
<accession>A0ABT0XPF0</accession>
<evidence type="ECO:0000313" key="2">
    <source>
        <dbReference type="EMBL" id="MCM2677580.1"/>
    </source>
</evidence>
<dbReference type="Proteomes" id="UP001203665">
    <property type="component" value="Unassembled WGS sequence"/>
</dbReference>
<reference evidence="2" key="1">
    <citation type="submission" date="2022-06" db="EMBL/GenBank/DDBJ databases">
        <title>Alkalicoccobacillus porphyridii sp. nov., isolated from a marine red alga, Porphyridium purpureum and reclassification of Shouchella plakortidis and Shouchella gibsonii as Alkalicoccobacillus plakortidis comb. nov. and Alkalicoccobacillus gibsonii comb. nov.</title>
        <authorList>
            <person name="Kim K.H."/>
            <person name="Lee J.K."/>
            <person name="Han D.M."/>
            <person name="Baek J.H."/>
            <person name="Jeon C.O."/>
        </authorList>
    </citation>
    <scope>NUCLEOTIDE SEQUENCE</scope>
    <source>
        <strain evidence="2">DSM 19153</strain>
    </source>
</reference>
<sequence>MKQILRSAWPYFAIAIVFVLMTSVNFTESISEEEQYEIDSLLNEVQQADTVDQITQAQE</sequence>
<comment type="caution">
    <text evidence="2">The sequence shown here is derived from an EMBL/GenBank/DDBJ whole genome shotgun (WGS) entry which is preliminary data.</text>
</comment>
<dbReference type="Pfam" id="PF26359">
    <property type="entry name" value="YwtC"/>
    <property type="match status" value="1"/>
</dbReference>
<feature type="transmembrane region" description="Helical" evidence="1">
    <location>
        <begin position="7"/>
        <end position="26"/>
    </location>
</feature>
<keyword evidence="1" id="KW-1133">Transmembrane helix</keyword>